<keyword evidence="2" id="KW-0238">DNA-binding</keyword>
<evidence type="ECO:0000259" key="4">
    <source>
        <dbReference type="PROSITE" id="PS50987"/>
    </source>
</evidence>
<dbReference type="InterPro" id="IPR036388">
    <property type="entry name" value="WH-like_DNA-bd_sf"/>
</dbReference>
<dbReference type="PRINTS" id="PR00778">
    <property type="entry name" value="HTHARSR"/>
</dbReference>
<dbReference type="RefSeq" id="WP_208393683.1">
    <property type="nucleotide sequence ID" value="NZ_BAAADD010000001.1"/>
</dbReference>
<dbReference type="Proteomes" id="UP001499951">
    <property type="component" value="Unassembled WGS sequence"/>
</dbReference>
<dbReference type="InterPro" id="IPR051011">
    <property type="entry name" value="Metal_resp_trans_reg"/>
</dbReference>
<feature type="domain" description="HTH arsR-type" evidence="4">
    <location>
        <begin position="11"/>
        <end position="104"/>
    </location>
</feature>
<keyword evidence="6" id="KW-1185">Reference proteome</keyword>
<dbReference type="PROSITE" id="PS50987">
    <property type="entry name" value="HTH_ARSR_2"/>
    <property type="match status" value="1"/>
</dbReference>
<dbReference type="PANTHER" id="PTHR43132">
    <property type="entry name" value="ARSENICAL RESISTANCE OPERON REPRESSOR ARSR-RELATED"/>
    <property type="match status" value="1"/>
</dbReference>
<reference evidence="5 6" key="1">
    <citation type="journal article" date="2019" name="Int. J. Syst. Evol. Microbiol.">
        <title>The Global Catalogue of Microorganisms (GCM) 10K type strain sequencing project: providing services to taxonomists for standard genome sequencing and annotation.</title>
        <authorList>
            <consortium name="The Broad Institute Genomics Platform"/>
            <consortium name="The Broad Institute Genome Sequencing Center for Infectious Disease"/>
            <person name="Wu L."/>
            <person name="Ma J."/>
        </authorList>
    </citation>
    <scope>NUCLEOTIDE SEQUENCE [LARGE SCALE GENOMIC DNA]</scope>
    <source>
        <strain evidence="5 6">JCM 15089</strain>
    </source>
</reference>
<proteinExistence type="predicted"/>
<name>A0ABN1E1H1_9PROT</name>
<dbReference type="InterPro" id="IPR011991">
    <property type="entry name" value="ArsR-like_HTH"/>
</dbReference>
<organism evidence="5 6">
    <name type="scientific">Rhizomicrobium electricum</name>
    <dbReference type="NCBI Taxonomy" id="480070"/>
    <lineage>
        <taxon>Bacteria</taxon>
        <taxon>Pseudomonadati</taxon>
        <taxon>Pseudomonadota</taxon>
        <taxon>Alphaproteobacteria</taxon>
        <taxon>Micropepsales</taxon>
        <taxon>Micropepsaceae</taxon>
        <taxon>Rhizomicrobium</taxon>
    </lineage>
</organism>
<dbReference type="InterPro" id="IPR001845">
    <property type="entry name" value="HTH_ArsR_DNA-bd_dom"/>
</dbReference>
<dbReference type="Gene3D" id="1.10.10.10">
    <property type="entry name" value="Winged helix-like DNA-binding domain superfamily/Winged helix DNA-binding domain"/>
    <property type="match status" value="1"/>
</dbReference>
<dbReference type="EMBL" id="BAAADD010000001">
    <property type="protein sequence ID" value="GAA0557188.1"/>
    <property type="molecule type" value="Genomic_DNA"/>
</dbReference>
<protein>
    <submittedName>
        <fullName evidence="5">Metalloregulator ArsR/SmtB family transcription factor</fullName>
    </submittedName>
</protein>
<comment type="caution">
    <text evidence="5">The sequence shown here is derived from an EMBL/GenBank/DDBJ whole genome shotgun (WGS) entry which is preliminary data.</text>
</comment>
<evidence type="ECO:0000256" key="2">
    <source>
        <dbReference type="ARBA" id="ARBA00023125"/>
    </source>
</evidence>
<evidence type="ECO:0000313" key="5">
    <source>
        <dbReference type="EMBL" id="GAA0557188.1"/>
    </source>
</evidence>
<accession>A0ABN1E1H1</accession>
<sequence>MAASEEKQMQAMAHRADEAAGLMRALGHGARLRVMCELGSGEKSAGELVQSSGLSQSALSQHLARLREDGLVATRREAQTIYYSVADPRVRRIVRLLYELYCGT</sequence>
<dbReference type="PANTHER" id="PTHR43132:SF2">
    <property type="entry name" value="ARSENICAL RESISTANCE OPERON REPRESSOR ARSR-RELATED"/>
    <property type="match status" value="1"/>
</dbReference>
<evidence type="ECO:0000256" key="1">
    <source>
        <dbReference type="ARBA" id="ARBA00023015"/>
    </source>
</evidence>
<dbReference type="NCBIfam" id="NF033788">
    <property type="entry name" value="HTH_metalloreg"/>
    <property type="match status" value="1"/>
</dbReference>
<evidence type="ECO:0000256" key="3">
    <source>
        <dbReference type="ARBA" id="ARBA00023163"/>
    </source>
</evidence>
<dbReference type="InterPro" id="IPR036390">
    <property type="entry name" value="WH_DNA-bd_sf"/>
</dbReference>
<keyword evidence="3" id="KW-0804">Transcription</keyword>
<dbReference type="CDD" id="cd00090">
    <property type="entry name" value="HTH_ARSR"/>
    <property type="match status" value="1"/>
</dbReference>
<evidence type="ECO:0000313" key="6">
    <source>
        <dbReference type="Proteomes" id="UP001499951"/>
    </source>
</evidence>
<dbReference type="Pfam" id="PF01022">
    <property type="entry name" value="HTH_5"/>
    <property type="match status" value="1"/>
</dbReference>
<gene>
    <name evidence="5" type="ORF">GCM10008942_02070</name>
</gene>
<dbReference type="SMART" id="SM00418">
    <property type="entry name" value="HTH_ARSR"/>
    <property type="match status" value="1"/>
</dbReference>
<keyword evidence="1" id="KW-0805">Transcription regulation</keyword>
<dbReference type="SUPFAM" id="SSF46785">
    <property type="entry name" value="Winged helix' DNA-binding domain"/>
    <property type="match status" value="1"/>
</dbReference>